<dbReference type="Proteomes" id="UP000095544">
    <property type="component" value="Unassembled WGS sequence"/>
</dbReference>
<reference evidence="2 3" key="1">
    <citation type="submission" date="2015-09" db="EMBL/GenBank/DDBJ databases">
        <authorList>
            <consortium name="Pathogen Informatics"/>
        </authorList>
    </citation>
    <scope>NUCLEOTIDE SEQUENCE [LARGE SCALE GENOMIC DNA]</scope>
    <source>
        <strain evidence="2 3">2789STDY5834876</strain>
    </source>
</reference>
<dbReference type="EMBL" id="CYZU01000031">
    <property type="protein sequence ID" value="CUO72974.1"/>
    <property type="molecule type" value="Genomic_DNA"/>
</dbReference>
<sequence>MANRQLGKIKRVSRPTDQREESKGDRKMQGIAEMLRKIQFRKKWFGGVDEADVWRQIDELQKEYEKELLLQKERYRTLLREREAKITHLKKKLADAEWTWGDVDG</sequence>
<dbReference type="STRING" id="39482.ERS852491_03102"/>
<dbReference type="OrthoDB" id="2054077at2"/>
<name>A0A174HDQ8_9FIRM</name>
<protein>
    <submittedName>
        <fullName evidence="2">Uncharacterized protein</fullName>
    </submittedName>
</protein>
<evidence type="ECO:0000256" key="1">
    <source>
        <dbReference type="SAM" id="MobiDB-lite"/>
    </source>
</evidence>
<dbReference type="AlphaFoldDB" id="A0A174HDQ8"/>
<proteinExistence type="predicted"/>
<gene>
    <name evidence="2" type="ORF">ERS852491_03102</name>
</gene>
<accession>A0A174HDQ8</accession>
<feature type="compositionally biased region" description="Basic and acidic residues" evidence="1">
    <location>
        <begin position="14"/>
        <end position="27"/>
    </location>
</feature>
<dbReference type="RefSeq" id="WP_055154053.1">
    <property type="nucleotide sequence ID" value="NZ_CYZU01000031.1"/>
</dbReference>
<feature type="region of interest" description="Disordered" evidence="1">
    <location>
        <begin position="1"/>
        <end position="27"/>
    </location>
</feature>
<evidence type="ECO:0000313" key="3">
    <source>
        <dbReference type="Proteomes" id="UP000095544"/>
    </source>
</evidence>
<organism evidence="2 3">
    <name type="scientific">Faecalicatena contorta</name>
    <dbReference type="NCBI Taxonomy" id="39482"/>
    <lineage>
        <taxon>Bacteria</taxon>
        <taxon>Bacillati</taxon>
        <taxon>Bacillota</taxon>
        <taxon>Clostridia</taxon>
        <taxon>Lachnospirales</taxon>
        <taxon>Lachnospiraceae</taxon>
        <taxon>Faecalicatena</taxon>
    </lineage>
</organism>
<evidence type="ECO:0000313" key="2">
    <source>
        <dbReference type="EMBL" id="CUO72974.1"/>
    </source>
</evidence>